<reference evidence="1" key="1">
    <citation type="submission" date="2022-03" db="EMBL/GenBank/DDBJ databases">
        <title>The complete genome sequence of a Methyloterrigena soli.</title>
        <authorList>
            <person name="Zi Z."/>
        </authorList>
    </citation>
    <scope>NUCLEOTIDE SEQUENCE</scope>
    <source>
        <strain evidence="1">M48</strain>
    </source>
</reference>
<proteinExistence type="predicted"/>
<dbReference type="AlphaFoldDB" id="A0AA41UI22"/>
<sequence>MSAPPWPGIKGGVIEAANALVKDVLHIAETEPPVSRGGKKFVTDKVEDLNVLIKRVATRRALKQLNMEHEEQFVAALRETERRLASQIATVDQMVGTFLEVVGAQHDIVVGIRDGLIDVNLEALVYAHLRGESCFIAAGTSFEKALALPFEQAAGRSAMPTRGGGRFGPSLKQNFLEKLSSEELDAIARERLGWIDRRQIVPMRDVMIDGLEFADRATMLRLANGKWLLLLSEEYKTIGSGGINPQVSIRDNRLFNELVHPDSEFSFNYPRSGKPDTIRLGDVLISAATSSSDKLGIKAGNRERYEMRFLKGTKGVIERKAQWGEVVEVDQSTREMFLFVGLQYPSNSIRAMFETIWAGAPAP</sequence>
<organism evidence="1 2">
    <name type="scientific">Paradevosia shaoguanensis</name>
    <dbReference type="NCBI Taxonomy" id="1335043"/>
    <lineage>
        <taxon>Bacteria</taxon>
        <taxon>Pseudomonadati</taxon>
        <taxon>Pseudomonadota</taxon>
        <taxon>Alphaproteobacteria</taxon>
        <taxon>Hyphomicrobiales</taxon>
        <taxon>Devosiaceae</taxon>
        <taxon>Paradevosia</taxon>
    </lineage>
</organism>
<comment type="caution">
    <text evidence="1">The sequence shown here is derived from an EMBL/GenBank/DDBJ whole genome shotgun (WGS) entry which is preliminary data.</text>
</comment>
<accession>A0AA41UI22</accession>
<evidence type="ECO:0000313" key="1">
    <source>
        <dbReference type="EMBL" id="MCI0128906.1"/>
    </source>
</evidence>
<dbReference type="RefSeq" id="WP_281736933.1">
    <property type="nucleotide sequence ID" value="NZ_JAKETQ010000003.1"/>
</dbReference>
<gene>
    <name evidence="1" type="ORF">ML536_18890</name>
</gene>
<keyword evidence="2" id="KW-1185">Reference proteome</keyword>
<dbReference type="Proteomes" id="UP001156140">
    <property type="component" value="Unassembled WGS sequence"/>
</dbReference>
<evidence type="ECO:0000313" key="2">
    <source>
        <dbReference type="Proteomes" id="UP001156140"/>
    </source>
</evidence>
<dbReference type="EMBL" id="JALAZD010000003">
    <property type="protein sequence ID" value="MCI0128906.1"/>
    <property type="molecule type" value="Genomic_DNA"/>
</dbReference>
<protein>
    <submittedName>
        <fullName evidence="1">DUF1664 domain-containing protein</fullName>
    </submittedName>
</protein>
<name>A0AA41UI22_9HYPH</name>